<accession>U7QUT5</accession>
<dbReference type="Proteomes" id="UP000017133">
    <property type="component" value="Unassembled WGS sequence"/>
</dbReference>
<protein>
    <recommendedName>
        <fullName evidence="1">Type VI secretion system component TssM1 helical domain-containing protein</fullName>
    </recommendedName>
</protein>
<proteinExistence type="predicted"/>
<dbReference type="AlphaFoldDB" id="U7QUT5"/>
<dbReference type="InterPro" id="IPR053156">
    <property type="entry name" value="T6SS_TssM-like"/>
</dbReference>
<feature type="domain" description="Type VI secretion system component TssM1 helical" evidence="1">
    <location>
        <begin position="122"/>
        <end position="225"/>
    </location>
</feature>
<name>U7QUT5_PHOTE</name>
<dbReference type="EMBL" id="AXDT01000552">
    <property type="protein sequence ID" value="ERT10171.1"/>
    <property type="molecule type" value="Genomic_DNA"/>
</dbReference>
<feature type="non-terminal residue" evidence="2">
    <location>
        <position position="255"/>
    </location>
</feature>
<dbReference type="Pfam" id="PF21070">
    <property type="entry name" value="IcmF_helical"/>
    <property type="match status" value="1"/>
</dbReference>
<organism evidence="2 3">
    <name type="scientific">Photorhabdus temperata J3</name>
    <dbReference type="NCBI Taxonomy" id="1389415"/>
    <lineage>
        <taxon>Bacteria</taxon>
        <taxon>Pseudomonadati</taxon>
        <taxon>Pseudomonadota</taxon>
        <taxon>Gammaproteobacteria</taxon>
        <taxon>Enterobacterales</taxon>
        <taxon>Morganellaceae</taxon>
        <taxon>Photorhabdus</taxon>
    </lineage>
</organism>
<comment type="caution">
    <text evidence="2">The sequence shown here is derived from an EMBL/GenBank/DDBJ whole genome shotgun (WGS) entry which is preliminary data.</text>
</comment>
<sequence>EIEPQGGPPGPMDKTFGPLLALMGKSRSQGMMATDSSLSLQTFLTRVTRVRLKLQQIANTDDPQEKMQALAQAVFQGKSIDLTDTQEYGSLMAASLGAEWSGFGQTVFAQPLTQAWQTVLQPAQASLNAQWQEAVVSDWRAAFSGRYPFVEAQDEVSLPMLGQFIQADSGRIEQFLHRQLGGLLHKEGKRWVADNAGSEGLHFNPAFLTAINQLSQLSDGLFANGGQGLRFELRAKPERDVAETDLTIDGQTLRY</sequence>
<dbReference type="PANTHER" id="PTHR36153:SF1">
    <property type="entry name" value="TYPE VI SECRETION SYSTEM COMPONENT TSSM1"/>
    <property type="match status" value="1"/>
</dbReference>
<dbReference type="PANTHER" id="PTHR36153">
    <property type="entry name" value="INNER MEMBRANE PROTEIN-RELATED"/>
    <property type="match status" value="1"/>
</dbReference>
<feature type="non-terminal residue" evidence="2">
    <location>
        <position position="1"/>
    </location>
</feature>
<keyword evidence="3" id="KW-1185">Reference proteome</keyword>
<evidence type="ECO:0000313" key="2">
    <source>
        <dbReference type="EMBL" id="ERT10171.1"/>
    </source>
</evidence>
<gene>
    <name evidence="2" type="ORF">O185_26870</name>
</gene>
<dbReference type="InterPro" id="IPR048677">
    <property type="entry name" value="TssM1_hel"/>
</dbReference>
<evidence type="ECO:0000313" key="3">
    <source>
        <dbReference type="Proteomes" id="UP000017133"/>
    </source>
</evidence>
<reference evidence="2 3" key="1">
    <citation type="submission" date="2013-10" db="EMBL/GenBank/DDBJ databases">
        <title>Whole Genome Shotgun Sequence of Photorhabdus temperata J3.</title>
        <authorList>
            <person name="Park G.-S."/>
            <person name="Hong S.-J."/>
            <person name="Shin J.-H."/>
        </authorList>
    </citation>
    <scope>NUCLEOTIDE SEQUENCE [LARGE SCALE GENOMIC DNA]</scope>
    <source>
        <strain evidence="2 3">J3</strain>
    </source>
</reference>
<evidence type="ECO:0000259" key="1">
    <source>
        <dbReference type="Pfam" id="PF21070"/>
    </source>
</evidence>